<keyword evidence="3" id="KW-1185">Reference proteome</keyword>
<dbReference type="Gene3D" id="3.40.50.300">
    <property type="entry name" value="P-loop containing nucleotide triphosphate hydrolases"/>
    <property type="match status" value="1"/>
</dbReference>
<evidence type="ECO:0000313" key="2">
    <source>
        <dbReference type="EMBL" id="TFE29004.1"/>
    </source>
</evidence>
<dbReference type="EMBL" id="SOMN01000005">
    <property type="protein sequence ID" value="TFE29004.1"/>
    <property type="molecule type" value="Genomic_DNA"/>
</dbReference>
<evidence type="ECO:0008006" key="4">
    <source>
        <dbReference type="Google" id="ProtNLM"/>
    </source>
</evidence>
<accession>A0A4Y8M6J1</accession>
<protein>
    <recommendedName>
        <fullName evidence="4">Sulfotransferase family protein</fullName>
    </recommendedName>
</protein>
<organism evidence="2 3">
    <name type="scientific">Cohnella luojiensis</name>
    <dbReference type="NCBI Taxonomy" id="652876"/>
    <lineage>
        <taxon>Bacteria</taxon>
        <taxon>Bacillati</taxon>
        <taxon>Bacillota</taxon>
        <taxon>Bacilli</taxon>
        <taxon>Bacillales</taxon>
        <taxon>Paenibacillaceae</taxon>
        <taxon>Cohnella</taxon>
    </lineage>
</organism>
<dbReference type="InterPro" id="IPR014556">
    <property type="entry name" value="UCP029407"/>
</dbReference>
<evidence type="ECO:0000256" key="1">
    <source>
        <dbReference type="SAM" id="Coils"/>
    </source>
</evidence>
<reference evidence="2 3" key="1">
    <citation type="submission" date="2019-03" db="EMBL/GenBank/DDBJ databases">
        <title>Cohnella endophytica sp. nov., a novel endophytic bacterium isolated from bark of Sonneratia apetala.</title>
        <authorList>
            <person name="Tuo L."/>
        </authorList>
    </citation>
    <scope>NUCLEOTIDE SEQUENCE [LARGE SCALE GENOMIC DNA]</scope>
    <source>
        <strain evidence="2 3">CCTCC AB 208254</strain>
    </source>
</reference>
<dbReference type="SUPFAM" id="SSF52540">
    <property type="entry name" value="P-loop containing nucleoside triphosphate hydrolases"/>
    <property type="match status" value="1"/>
</dbReference>
<dbReference type="OrthoDB" id="9816424at2"/>
<dbReference type="InterPro" id="IPR027417">
    <property type="entry name" value="P-loop_NTPase"/>
</dbReference>
<proteinExistence type="predicted"/>
<dbReference type="PIRSF" id="PIRSF029407">
    <property type="entry name" value="UCP029407"/>
    <property type="match status" value="1"/>
</dbReference>
<dbReference type="AlphaFoldDB" id="A0A4Y8M6J1"/>
<gene>
    <name evidence="2" type="ORF">E2980_06335</name>
</gene>
<dbReference type="Proteomes" id="UP000297900">
    <property type="component" value="Unassembled WGS sequence"/>
</dbReference>
<dbReference type="RefSeq" id="WP_135151305.1">
    <property type="nucleotide sequence ID" value="NZ_SOMN01000005.1"/>
</dbReference>
<sequence length="566" mass="65623">MNSPKSKAICILGMHRSGTSVITKAINLLGAYVGDEKDLLPPVEGNNPEGFWEYGDFVVLQDKILKEFGLTWDTDKPLPTGWTKSPLIRPFRERIKTIISEKFSDKPLWAWKDPRSCLLLPLWQEILEELNIDIAYVVVFRNPLDVMASLQKRDDISQDYAEKIWYNYSLTSLYDLISKQDSQRIFIQYDQFISDALGHLKEIQKKLRINSFSNVEKEGVEGLIKPDLRHSFTTQEELLQSNEISSQTKEIYNYYLNNIDLFDDDKTINYIKTQHQARLEEQYTKYATNDSIQIFWKRNDEEFEEANSNMDTIYSGPLFHKYEFELPVSKEHSIRIDPSIGYSIFEIRDIILYGIDELGEEIGIFSLDKGNTNLHITNGVIIGNTYLVLSGNDPQIYLDNITVVESFAKYKLVIDMWFGEIISPFSAMMIQTELNALRTRDEENSAARLMATEMLSRESSIRNSEREIYNALLKEFNQITATHQNERMKSSTLSKELGLISEKFEIEKDKNIVLRREINQANENISTLESTIREQNELLNTILKSKSWGLTKPLRLLSSKVKKIMK</sequence>
<feature type="coiled-coil region" evidence="1">
    <location>
        <begin position="504"/>
        <end position="538"/>
    </location>
</feature>
<comment type="caution">
    <text evidence="2">The sequence shown here is derived from an EMBL/GenBank/DDBJ whole genome shotgun (WGS) entry which is preliminary data.</text>
</comment>
<keyword evidence="1" id="KW-0175">Coiled coil</keyword>
<name>A0A4Y8M6J1_9BACL</name>
<evidence type="ECO:0000313" key="3">
    <source>
        <dbReference type="Proteomes" id="UP000297900"/>
    </source>
</evidence>